<dbReference type="SMART" id="SM00387">
    <property type="entry name" value="HATPase_c"/>
    <property type="match status" value="1"/>
</dbReference>
<dbReference type="CDD" id="cd00075">
    <property type="entry name" value="HATPase"/>
    <property type="match status" value="1"/>
</dbReference>
<dbReference type="PROSITE" id="PS50110">
    <property type="entry name" value="RESPONSE_REGULATORY"/>
    <property type="match status" value="1"/>
</dbReference>
<evidence type="ECO:0000313" key="9">
    <source>
        <dbReference type="EMBL" id="SLM49672.1"/>
    </source>
</evidence>
<dbReference type="GO" id="GO:0000155">
    <property type="term" value="F:phosphorelay sensor kinase activity"/>
    <property type="evidence" value="ECO:0007669"/>
    <property type="project" value="TreeGrafter"/>
</dbReference>
<keyword evidence="4 9" id="KW-0418">Kinase</keyword>
<keyword evidence="10" id="KW-1185">Reference proteome</keyword>
<evidence type="ECO:0000259" key="7">
    <source>
        <dbReference type="PROSITE" id="PS50109"/>
    </source>
</evidence>
<keyword evidence="5" id="KW-0597">Phosphoprotein</keyword>
<evidence type="ECO:0000256" key="4">
    <source>
        <dbReference type="ARBA" id="ARBA00022777"/>
    </source>
</evidence>
<gene>
    <name evidence="9" type="ORF">NSJP_3505</name>
</gene>
<comment type="catalytic activity">
    <reaction evidence="1">
        <text>ATP + protein L-histidine = ADP + protein N-phospho-L-histidine.</text>
        <dbReference type="EC" id="2.7.13.3"/>
    </reaction>
</comment>
<name>A0A1W1I9K6_9BACT</name>
<dbReference type="PANTHER" id="PTHR43047:SF72">
    <property type="entry name" value="OSMOSENSING HISTIDINE PROTEIN KINASE SLN1"/>
    <property type="match status" value="1"/>
</dbReference>
<dbReference type="Gene3D" id="3.40.50.2300">
    <property type="match status" value="1"/>
</dbReference>
<dbReference type="Pfam" id="PF00072">
    <property type="entry name" value="Response_reg"/>
    <property type="match status" value="1"/>
</dbReference>
<dbReference type="RefSeq" id="WP_080887859.1">
    <property type="nucleotide sequence ID" value="NZ_LT828648.1"/>
</dbReference>
<evidence type="ECO:0000256" key="1">
    <source>
        <dbReference type="ARBA" id="ARBA00000085"/>
    </source>
</evidence>
<keyword evidence="3 9" id="KW-0808">Transferase</keyword>
<dbReference type="EMBL" id="LT828648">
    <property type="protein sequence ID" value="SLM49672.1"/>
    <property type="molecule type" value="Genomic_DNA"/>
</dbReference>
<dbReference type="Gene3D" id="3.30.565.10">
    <property type="entry name" value="Histidine kinase-like ATPase, C-terminal domain"/>
    <property type="match status" value="1"/>
</dbReference>
<dbReference type="GO" id="GO:0009927">
    <property type="term" value="F:histidine phosphotransfer kinase activity"/>
    <property type="evidence" value="ECO:0007669"/>
    <property type="project" value="TreeGrafter"/>
</dbReference>
<dbReference type="SUPFAM" id="SSF55874">
    <property type="entry name" value="ATPase domain of HSP90 chaperone/DNA topoisomerase II/histidine kinase"/>
    <property type="match status" value="1"/>
</dbReference>
<dbReference type="InterPro" id="IPR036890">
    <property type="entry name" value="HATPase_C_sf"/>
</dbReference>
<dbReference type="PANTHER" id="PTHR43047">
    <property type="entry name" value="TWO-COMPONENT HISTIDINE PROTEIN KINASE"/>
    <property type="match status" value="1"/>
</dbReference>
<evidence type="ECO:0000256" key="2">
    <source>
        <dbReference type="ARBA" id="ARBA00012438"/>
    </source>
</evidence>
<accession>A0A1W1I9K6</accession>
<dbReference type="PRINTS" id="PR00344">
    <property type="entry name" value="BCTRLSENSOR"/>
</dbReference>
<proteinExistence type="predicted"/>
<dbReference type="PROSITE" id="PS50109">
    <property type="entry name" value="HIS_KIN"/>
    <property type="match status" value="1"/>
</dbReference>
<feature type="modified residue" description="4-aspartylphosphate" evidence="5">
    <location>
        <position position="53"/>
    </location>
</feature>
<dbReference type="InterPro" id="IPR011006">
    <property type="entry name" value="CheY-like_superfamily"/>
</dbReference>
<dbReference type="KEGG" id="nja:NSJP_3505"/>
<evidence type="ECO:0000256" key="3">
    <source>
        <dbReference type="ARBA" id="ARBA00022679"/>
    </source>
</evidence>
<dbReference type="EC" id="2.7.13.3" evidence="2"/>
<dbReference type="InterPro" id="IPR005467">
    <property type="entry name" value="His_kinase_dom"/>
</dbReference>
<feature type="region of interest" description="Disordered" evidence="6">
    <location>
        <begin position="364"/>
        <end position="383"/>
    </location>
</feature>
<dbReference type="Pfam" id="PF02518">
    <property type="entry name" value="HATPase_c"/>
    <property type="match status" value="1"/>
</dbReference>
<feature type="domain" description="Response regulatory" evidence="8">
    <location>
        <begin position="4"/>
        <end position="118"/>
    </location>
</feature>
<dbReference type="OrthoDB" id="9805967at2"/>
<evidence type="ECO:0000256" key="6">
    <source>
        <dbReference type="SAM" id="MobiDB-lite"/>
    </source>
</evidence>
<evidence type="ECO:0000259" key="8">
    <source>
        <dbReference type="PROSITE" id="PS50110"/>
    </source>
</evidence>
<protein>
    <recommendedName>
        <fullName evidence="2">histidine kinase</fullName>
        <ecNumber evidence="2">2.7.13.3</ecNumber>
    </recommendedName>
</protein>
<reference evidence="9 10" key="1">
    <citation type="submission" date="2017-03" db="EMBL/GenBank/DDBJ databases">
        <authorList>
            <person name="Afonso C.L."/>
            <person name="Miller P.J."/>
            <person name="Scott M.A."/>
            <person name="Spackman E."/>
            <person name="Goraichik I."/>
            <person name="Dimitrov K.M."/>
            <person name="Suarez D.L."/>
            <person name="Swayne D.E."/>
        </authorList>
    </citation>
    <scope>NUCLEOTIDE SEQUENCE [LARGE SCALE GENOMIC DNA]</scope>
    <source>
        <strain evidence="9">Genome sequencing of Nitrospira japonica strain NJ11</strain>
    </source>
</reference>
<evidence type="ECO:0000256" key="5">
    <source>
        <dbReference type="PROSITE-ProRule" id="PRU00169"/>
    </source>
</evidence>
<dbReference type="InterPro" id="IPR003594">
    <property type="entry name" value="HATPase_dom"/>
</dbReference>
<dbReference type="InterPro" id="IPR001789">
    <property type="entry name" value="Sig_transdc_resp-reg_receiver"/>
</dbReference>
<dbReference type="STRING" id="1325564.NSJP_3505"/>
<dbReference type="SUPFAM" id="SSF52172">
    <property type="entry name" value="CheY-like"/>
    <property type="match status" value="1"/>
</dbReference>
<dbReference type="SMART" id="SM00448">
    <property type="entry name" value="REC"/>
    <property type="match status" value="1"/>
</dbReference>
<feature type="domain" description="Histidine kinase" evidence="7">
    <location>
        <begin position="133"/>
        <end position="361"/>
    </location>
</feature>
<dbReference type="InterPro" id="IPR004358">
    <property type="entry name" value="Sig_transdc_His_kin-like_C"/>
</dbReference>
<dbReference type="GO" id="GO:0005886">
    <property type="term" value="C:plasma membrane"/>
    <property type="evidence" value="ECO:0007669"/>
    <property type="project" value="TreeGrafter"/>
</dbReference>
<evidence type="ECO:0000313" key="10">
    <source>
        <dbReference type="Proteomes" id="UP000192042"/>
    </source>
</evidence>
<organism evidence="9 10">
    <name type="scientific">Nitrospira japonica</name>
    <dbReference type="NCBI Taxonomy" id="1325564"/>
    <lineage>
        <taxon>Bacteria</taxon>
        <taxon>Pseudomonadati</taxon>
        <taxon>Nitrospirota</taxon>
        <taxon>Nitrospiria</taxon>
        <taxon>Nitrospirales</taxon>
        <taxon>Nitrospiraceae</taxon>
        <taxon>Nitrospira</taxon>
    </lineage>
</organism>
<dbReference type="AlphaFoldDB" id="A0A1W1I9K6"/>
<sequence length="383" mass="41782">MPVRILVADDEPDILLSLAERFRWMGHEVITAGDGQAAVTAVESALVDVVFLDITMPKLSGMDALKRIKKRWPTLPVVMLTAYGSIQRAVEAMKEGAVDFVTKPFEPGQIDSVLALALERREQAGDMTQLLGEISHDVKNLLMPMVTGTDLLAEEIDDLFKSLPEHTSIRLDGHHQTCEEVLQLLRNTSRRIQDRMKEIADYVAVASAPQRLEPCHIGKIADGVAKTLRVLVQQKQITLRLEDLESLPTIIGDANRLYSLLYNLVHNAVPEVLPSGSITIRGRHDSGTQSIVLMVEDTGKGMPEEVRQTLFTGRVISRKAGGTGLGTKIVKDVVDAHGGHISVGSREGLGTTFVITLPIHPPAFPPATQSVPPNTPELGGTRF</sequence>
<dbReference type="Proteomes" id="UP000192042">
    <property type="component" value="Chromosome I"/>
</dbReference>